<dbReference type="PRINTS" id="PR01217">
    <property type="entry name" value="PRICHEXTENSN"/>
</dbReference>
<evidence type="ECO:0008006" key="5">
    <source>
        <dbReference type="Google" id="ProtNLM"/>
    </source>
</evidence>
<name>A0ABP9R0U0_9PSEU</name>
<reference evidence="4" key="1">
    <citation type="journal article" date="2019" name="Int. J. Syst. Evol. Microbiol.">
        <title>The Global Catalogue of Microorganisms (GCM) 10K type strain sequencing project: providing services to taxonomists for standard genome sequencing and annotation.</title>
        <authorList>
            <consortium name="The Broad Institute Genomics Platform"/>
            <consortium name="The Broad Institute Genome Sequencing Center for Infectious Disease"/>
            <person name="Wu L."/>
            <person name="Ma J."/>
        </authorList>
    </citation>
    <scope>NUCLEOTIDE SEQUENCE [LARGE SCALE GENOMIC DNA]</scope>
    <source>
        <strain evidence="4">JCM 18303</strain>
    </source>
</reference>
<keyword evidence="2" id="KW-0472">Membrane</keyword>
<evidence type="ECO:0000256" key="1">
    <source>
        <dbReference type="SAM" id="MobiDB-lite"/>
    </source>
</evidence>
<dbReference type="PANTHER" id="PTHR36844:SF1">
    <property type="entry name" value="PROTEASE PRSW"/>
    <property type="match status" value="1"/>
</dbReference>
<feature type="compositionally biased region" description="Pro residues" evidence="1">
    <location>
        <begin position="402"/>
        <end position="426"/>
    </location>
</feature>
<feature type="region of interest" description="Disordered" evidence="1">
    <location>
        <begin position="402"/>
        <end position="532"/>
    </location>
</feature>
<proteinExistence type="predicted"/>
<dbReference type="PANTHER" id="PTHR36844">
    <property type="entry name" value="PROTEASE PRSW"/>
    <property type="match status" value="1"/>
</dbReference>
<dbReference type="EMBL" id="BAABJP010000043">
    <property type="protein sequence ID" value="GAA5170001.1"/>
    <property type="molecule type" value="Genomic_DNA"/>
</dbReference>
<keyword evidence="4" id="KW-1185">Reference proteome</keyword>
<feature type="transmembrane region" description="Helical" evidence="2">
    <location>
        <begin position="209"/>
        <end position="228"/>
    </location>
</feature>
<feature type="compositionally biased region" description="Pro residues" evidence="1">
    <location>
        <begin position="503"/>
        <end position="513"/>
    </location>
</feature>
<dbReference type="RefSeq" id="WP_185063527.1">
    <property type="nucleotide sequence ID" value="NZ_BAABJP010000043.1"/>
</dbReference>
<evidence type="ECO:0000313" key="3">
    <source>
        <dbReference type="EMBL" id="GAA5170001.1"/>
    </source>
</evidence>
<dbReference type="InterPro" id="IPR026898">
    <property type="entry name" value="PrsW"/>
</dbReference>
<feature type="transmembrane region" description="Helical" evidence="2">
    <location>
        <begin position="26"/>
        <end position="48"/>
    </location>
</feature>
<protein>
    <recommendedName>
        <fullName evidence="5">PrsW family intramembrane metalloprotease</fullName>
    </recommendedName>
</protein>
<feature type="transmembrane region" description="Helical" evidence="2">
    <location>
        <begin position="154"/>
        <end position="173"/>
    </location>
</feature>
<feature type="transmembrane region" description="Helical" evidence="2">
    <location>
        <begin position="54"/>
        <end position="75"/>
    </location>
</feature>
<evidence type="ECO:0000313" key="4">
    <source>
        <dbReference type="Proteomes" id="UP001428817"/>
    </source>
</evidence>
<sequence length="532" mass="55713">MSYPSNDPGGATLQYRHRVRRERRGVLATVLGIVVLGICGLMVFGFMVREMGPAGVVVGTLGALLPVGPVVWAFLWMDRWEPEPPRLLLVAFLWGACFATLAALILNSSAEWATMVLLGDASAGIGAVFIAPWVEEFFKGAFLIGLLMFRRREFDGVLDGVVYAGVVGAGFAFTENVLYLGQAFGSGVDAGQSGLLLATLVMRGVISPFAHPLFTSMLGIALGVATNLRSVFGRIALPVVGYLAAVFLHACWNASASFADGEALVVVYALIMFPVFVFVVGLVLYLRRREQRIIAAELPGFAAAGWIAQSEVRLLQSLAGRRGWLRAVRRRSGETVAGAVREYQAAVTELAILRHRMARGSLGPDAREWHDEVLADVLASRAKAVGQPDALHAAWGRRLPPPGWAPPPPPPPGYVPPRPTGPPYPGVPRAGAPRTPGPLAGSPYPPGPRTGPPHPPGPSFPAGRPPGQDRSPGPGAAQPGGGPGHRPAPGSTQPSDAAQPPGAAQPPPGPGTPPFSGSGPGHRPASPPSSNQ</sequence>
<keyword evidence="2" id="KW-0812">Transmembrane</keyword>
<keyword evidence="2" id="KW-1133">Transmembrane helix</keyword>
<organism evidence="3 4">
    <name type="scientific">Pseudonocardia eucalypti</name>
    <dbReference type="NCBI Taxonomy" id="648755"/>
    <lineage>
        <taxon>Bacteria</taxon>
        <taxon>Bacillati</taxon>
        <taxon>Actinomycetota</taxon>
        <taxon>Actinomycetes</taxon>
        <taxon>Pseudonocardiales</taxon>
        <taxon>Pseudonocardiaceae</taxon>
        <taxon>Pseudonocardia</taxon>
    </lineage>
</organism>
<feature type="compositionally biased region" description="Low complexity" evidence="1">
    <location>
        <begin position="460"/>
        <end position="477"/>
    </location>
</feature>
<comment type="caution">
    <text evidence="3">The sequence shown here is derived from an EMBL/GenBank/DDBJ whole genome shotgun (WGS) entry which is preliminary data.</text>
</comment>
<feature type="compositionally biased region" description="Pro residues" evidence="1">
    <location>
        <begin position="443"/>
        <end position="459"/>
    </location>
</feature>
<evidence type="ECO:0000256" key="2">
    <source>
        <dbReference type="SAM" id="Phobius"/>
    </source>
</evidence>
<accession>A0ABP9R0U0</accession>
<feature type="transmembrane region" description="Helical" evidence="2">
    <location>
        <begin position="265"/>
        <end position="286"/>
    </location>
</feature>
<feature type="transmembrane region" description="Helical" evidence="2">
    <location>
        <begin position="87"/>
        <end position="106"/>
    </location>
</feature>
<feature type="compositionally biased region" description="Low complexity" evidence="1">
    <location>
        <begin position="485"/>
        <end position="502"/>
    </location>
</feature>
<gene>
    <name evidence="3" type="ORF">GCM10023321_66440</name>
</gene>
<dbReference type="Pfam" id="PF13367">
    <property type="entry name" value="PrsW-protease"/>
    <property type="match status" value="1"/>
</dbReference>
<dbReference type="Proteomes" id="UP001428817">
    <property type="component" value="Unassembled WGS sequence"/>
</dbReference>
<feature type="transmembrane region" description="Helical" evidence="2">
    <location>
        <begin position="235"/>
        <end position="259"/>
    </location>
</feature>